<name>A0A1I7XP96_HETBA</name>
<dbReference type="WBParaSite" id="Hba_19607">
    <property type="protein sequence ID" value="Hba_19607"/>
    <property type="gene ID" value="Hba_19607"/>
</dbReference>
<dbReference type="AlphaFoldDB" id="A0A1I7XP96"/>
<organism evidence="2 3">
    <name type="scientific">Heterorhabditis bacteriophora</name>
    <name type="common">Entomopathogenic nematode worm</name>
    <dbReference type="NCBI Taxonomy" id="37862"/>
    <lineage>
        <taxon>Eukaryota</taxon>
        <taxon>Metazoa</taxon>
        <taxon>Ecdysozoa</taxon>
        <taxon>Nematoda</taxon>
        <taxon>Chromadorea</taxon>
        <taxon>Rhabditida</taxon>
        <taxon>Rhabditina</taxon>
        <taxon>Rhabditomorpha</taxon>
        <taxon>Strongyloidea</taxon>
        <taxon>Heterorhabditidae</taxon>
        <taxon>Heterorhabditis</taxon>
    </lineage>
</organism>
<accession>A0A1I7XP96</accession>
<evidence type="ECO:0000313" key="2">
    <source>
        <dbReference type="Proteomes" id="UP000095283"/>
    </source>
</evidence>
<keyword evidence="1" id="KW-0732">Signal</keyword>
<feature type="signal peptide" evidence="1">
    <location>
        <begin position="1"/>
        <end position="21"/>
    </location>
</feature>
<protein>
    <submittedName>
        <fullName evidence="3">Uncharacterized protein</fullName>
    </submittedName>
</protein>
<feature type="chain" id="PRO_5009311396" evidence="1">
    <location>
        <begin position="22"/>
        <end position="78"/>
    </location>
</feature>
<reference evidence="3" key="1">
    <citation type="submission" date="2016-11" db="UniProtKB">
        <authorList>
            <consortium name="WormBaseParasite"/>
        </authorList>
    </citation>
    <scope>IDENTIFICATION</scope>
</reference>
<evidence type="ECO:0000313" key="3">
    <source>
        <dbReference type="WBParaSite" id="Hba_19607"/>
    </source>
</evidence>
<proteinExistence type="predicted"/>
<evidence type="ECO:0000256" key="1">
    <source>
        <dbReference type="SAM" id="SignalP"/>
    </source>
</evidence>
<keyword evidence="2" id="KW-1185">Reference proteome</keyword>
<dbReference type="Proteomes" id="UP000095283">
    <property type="component" value="Unplaced"/>
</dbReference>
<sequence length="78" mass="9057">MNATHISVLFIFFLILYQSSGQYYYEGFGYPYGYGFDGIYGLGFDYPYYGGYGIFKKREAGLKPMHSKEYPKLINNDT</sequence>